<keyword evidence="6" id="KW-1185">Reference proteome</keyword>
<dbReference type="InterPro" id="IPR009057">
    <property type="entry name" value="Homeodomain-like_sf"/>
</dbReference>
<dbReference type="InterPro" id="IPR004875">
    <property type="entry name" value="DDE_SF_endonuclease_dom"/>
</dbReference>
<dbReference type="Pfam" id="PF03221">
    <property type="entry name" value="HTH_Tnp_Tc5"/>
    <property type="match status" value="1"/>
</dbReference>
<dbReference type="GO" id="GO:0005634">
    <property type="term" value="C:nucleus"/>
    <property type="evidence" value="ECO:0007669"/>
    <property type="project" value="UniProtKB-SubCell"/>
</dbReference>
<dbReference type="SMART" id="SM00674">
    <property type="entry name" value="CENPB"/>
    <property type="match status" value="1"/>
</dbReference>
<protein>
    <recommendedName>
        <fullName evidence="4">HTH CENPB-type domain-containing protein</fullName>
    </recommendedName>
</protein>
<evidence type="ECO:0000313" key="6">
    <source>
        <dbReference type="Proteomes" id="UP000186922"/>
    </source>
</evidence>
<evidence type="ECO:0000259" key="4">
    <source>
        <dbReference type="PROSITE" id="PS51253"/>
    </source>
</evidence>
<dbReference type="InterPro" id="IPR006600">
    <property type="entry name" value="HTH_CenpB_DNA-bd_dom"/>
</dbReference>
<dbReference type="PANTHER" id="PTHR19303:SF73">
    <property type="entry name" value="PROTEIN PDC2"/>
    <property type="match status" value="1"/>
</dbReference>
<comment type="caution">
    <text evidence="5">The sequence shown here is derived from an EMBL/GenBank/DDBJ whole genome shotgun (WGS) entry which is preliminary data.</text>
</comment>
<sequence length="375" mass="42882">MGRPHAMYRVSEALRNVRGQEQSGKSVNAHAKLVTIPESTIRGWRKKLPKGTYKSRRKPVYEDVERRVYPEFVRTRNVGLPVRDTDIRIWAVQSAKSLNLNDCKASNGWLYPIKKKYRLTYRATTKVGRKTKPSAEDEAPGEKERFTVGLAVTGDGRKFPAAILFKGEAKTGKLSGRIVNKLVTPDNVIVYSTRTAWWNSRLDLEWIDDFFYGKDLEFLFLLRDHFPGHLKFESAELLEEMKVHQVFIPKGLTGKYQPRDVGVNAPLKSLMKKAYHEWRKVRTDVTSKGYLKKLSRQDFINFVSEAWSQTTPETIENAFVGAQILPEPTFAKIPANTVIKELAVFRQVQRTGRTHDPEDPGVDEFFLPPAITTEA</sequence>
<dbReference type="Pfam" id="PF03184">
    <property type="entry name" value="DDE_1"/>
    <property type="match status" value="1"/>
</dbReference>
<evidence type="ECO:0000256" key="3">
    <source>
        <dbReference type="SAM" id="MobiDB-lite"/>
    </source>
</evidence>
<dbReference type="GO" id="GO:0003677">
    <property type="term" value="F:DNA binding"/>
    <property type="evidence" value="ECO:0007669"/>
    <property type="project" value="UniProtKB-KW"/>
</dbReference>
<gene>
    <name evidence="5" type="primary">RvY_07355-1</name>
    <name evidence="5" type="synonym">RvY_07355.1</name>
    <name evidence="5" type="ORF">RvY_07355</name>
</gene>
<dbReference type="OrthoDB" id="125347at2759"/>
<dbReference type="Proteomes" id="UP000186922">
    <property type="component" value="Unassembled WGS sequence"/>
</dbReference>
<name>A0A1D1V4F7_RAMVA</name>
<dbReference type="PROSITE" id="PS51253">
    <property type="entry name" value="HTH_CENPB"/>
    <property type="match status" value="1"/>
</dbReference>
<evidence type="ECO:0000256" key="1">
    <source>
        <dbReference type="ARBA" id="ARBA00004123"/>
    </source>
</evidence>
<evidence type="ECO:0000256" key="2">
    <source>
        <dbReference type="ARBA" id="ARBA00023125"/>
    </source>
</evidence>
<organism evidence="5 6">
    <name type="scientific">Ramazzottius varieornatus</name>
    <name type="common">Water bear</name>
    <name type="synonym">Tardigrade</name>
    <dbReference type="NCBI Taxonomy" id="947166"/>
    <lineage>
        <taxon>Eukaryota</taxon>
        <taxon>Metazoa</taxon>
        <taxon>Ecdysozoa</taxon>
        <taxon>Tardigrada</taxon>
        <taxon>Eutardigrada</taxon>
        <taxon>Parachela</taxon>
        <taxon>Hypsibioidea</taxon>
        <taxon>Ramazzottiidae</taxon>
        <taxon>Ramazzottius</taxon>
    </lineage>
</organism>
<dbReference type="SUPFAM" id="SSF46689">
    <property type="entry name" value="Homeodomain-like"/>
    <property type="match status" value="1"/>
</dbReference>
<dbReference type="InterPro" id="IPR050863">
    <property type="entry name" value="CenT-Element_Derived"/>
</dbReference>
<dbReference type="EMBL" id="BDGG01000003">
    <property type="protein sequence ID" value="GAU95800.1"/>
    <property type="molecule type" value="Genomic_DNA"/>
</dbReference>
<keyword evidence="2" id="KW-0238">DNA-binding</keyword>
<reference evidence="5 6" key="1">
    <citation type="journal article" date="2016" name="Nat. Commun.">
        <title>Extremotolerant tardigrade genome and improved radiotolerance of human cultured cells by tardigrade-unique protein.</title>
        <authorList>
            <person name="Hashimoto T."/>
            <person name="Horikawa D.D."/>
            <person name="Saito Y."/>
            <person name="Kuwahara H."/>
            <person name="Kozuka-Hata H."/>
            <person name="Shin-I T."/>
            <person name="Minakuchi Y."/>
            <person name="Ohishi K."/>
            <person name="Motoyama A."/>
            <person name="Aizu T."/>
            <person name="Enomoto A."/>
            <person name="Kondo K."/>
            <person name="Tanaka S."/>
            <person name="Hara Y."/>
            <person name="Koshikawa S."/>
            <person name="Sagara H."/>
            <person name="Miura T."/>
            <person name="Yokobori S."/>
            <person name="Miyagawa K."/>
            <person name="Suzuki Y."/>
            <person name="Kubo T."/>
            <person name="Oyama M."/>
            <person name="Kohara Y."/>
            <person name="Fujiyama A."/>
            <person name="Arakawa K."/>
            <person name="Katayama T."/>
            <person name="Toyoda A."/>
            <person name="Kunieda T."/>
        </authorList>
    </citation>
    <scope>NUCLEOTIDE SEQUENCE [LARGE SCALE GENOMIC DNA]</scope>
    <source>
        <strain evidence="5 6">YOKOZUNA-1</strain>
    </source>
</reference>
<comment type="subcellular location">
    <subcellularLocation>
        <location evidence="1">Nucleus</location>
    </subcellularLocation>
</comment>
<accession>A0A1D1V4F7</accession>
<feature type="region of interest" description="Disordered" evidence="3">
    <location>
        <begin position="352"/>
        <end position="375"/>
    </location>
</feature>
<dbReference type="AlphaFoldDB" id="A0A1D1V4F7"/>
<dbReference type="PANTHER" id="PTHR19303">
    <property type="entry name" value="TRANSPOSON"/>
    <property type="match status" value="1"/>
</dbReference>
<dbReference type="Gene3D" id="1.10.10.60">
    <property type="entry name" value="Homeodomain-like"/>
    <property type="match status" value="1"/>
</dbReference>
<proteinExistence type="predicted"/>
<evidence type="ECO:0000313" key="5">
    <source>
        <dbReference type="EMBL" id="GAU95800.1"/>
    </source>
</evidence>
<feature type="domain" description="HTH CENPB-type" evidence="4">
    <location>
        <begin position="52"/>
        <end position="123"/>
    </location>
</feature>